<keyword evidence="1" id="KW-0472">Membrane</keyword>
<keyword evidence="1" id="KW-0812">Transmembrane</keyword>
<evidence type="ECO:0000313" key="2">
    <source>
        <dbReference type="EMBL" id="OJF11945.1"/>
    </source>
</evidence>
<gene>
    <name evidence="2" type="ORF">BG844_23365</name>
</gene>
<feature type="transmembrane region" description="Helical" evidence="1">
    <location>
        <begin position="139"/>
        <end position="157"/>
    </location>
</feature>
<evidence type="ECO:0000256" key="1">
    <source>
        <dbReference type="SAM" id="Phobius"/>
    </source>
</evidence>
<dbReference type="Proteomes" id="UP000182486">
    <property type="component" value="Unassembled WGS sequence"/>
</dbReference>
<keyword evidence="3" id="KW-1185">Reference proteome</keyword>
<accession>A0A1K0FGI2</accession>
<keyword evidence="1" id="KW-1133">Transmembrane helix</keyword>
<proteinExistence type="predicted"/>
<dbReference type="EMBL" id="MEIA01000257">
    <property type="protein sequence ID" value="OJF11945.1"/>
    <property type="molecule type" value="Genomic_DNA"/>
</dbReference>
<feature type="transmembrane region" description="Helical" evidence="1">
    <location>
        <begin position="104"/>
        <end position="124"/>
    </location>
</feature>
<name>A0A1K0FGI2_9ACTN</name>
<reference evidence="2 3" key="1">
    <citation type="submission" date="2016-09" db="EMBL/GenBank/DDBJ databases">
        <title>Couchioplanes caeruleus draft genome sequence.</title>
        <authorList>
            <person name="Sheehan J."/>
            <person name="Caffrey P."/>
        </authorList>
    </citation>
    <scope>NUCLEOTIDE SEQUENCE [LARGE SCALE GENOMIC DNA]</scope>
    <source>
        <strain evidence="2 3">DSM 43634</strain>
    </source>
</reference>
<evidence type="ECO:0000313" key="3">
    <source>
        <dbReference type="Proteomes" id="UP000182486"/>
    </source>
</evidence>
<dbReference type="AlphaFoldDB" id="A0A1K0FGI2"/>
<organism evidence="2 3">
    <name type="scientific">Couchioplanes caeruleus subsp. caeruleus</name>
    <dbReference type="NCBI Taxonomy" id="56427"/>
    <lineage>
        <taxon>Bacteria</taxon>
        <taxon>Bacillati</taxon>
        <taxon>Actinomycetota</taxon>
        <taxon>Actinomycetes</taxon>
        <taxon>Micromonosporales</taxon>
        <taxon>Micromonosporaceae</taxon>
        <taxon>Couchioplanes</taxon>
    </lineage>
</organism>
<sequence length="170" mass="18368">MLHDSLAKLRDLMARLFEEVAKVILNPGWPPGLFSTGSEWTSRIGGPMSSLSTKLSPDQLRIDNFWKGPAADAYAYAKILPAQQKALEAIKQATDVIDTNLTKAAWGIIALWLGIIAAFVAYLLELSLGLIQHMSDVDLPFTMGIAAAIGAVFPAVLSGTARRVSRRFSA</sequence>
<comment type="caution">
    <text evidence="2">The sequence shown here is derived from an EMBL/GenBank/DDBJ whole genome shotgun (WGS) entry which is preliminary data.</text>
</comment>
<protein>
    <submittedName>
        <fullName evidence="2">Uncharacterized protein</fullName>
    </submittedName>
</protein>